<protein>
    <submittedName>
        <fullName evidence="10">Bacteriohopanetetrol glucosamine biosynthesis glycosyltransferase HpnI</fullName>
    </submittedName>
</protein>
<accession>A0ABT8ZZP6</accession>
<comment type="pathway">
    <text evidence="2">Lipid metabolism; sphingolipid metabolism.</text>
</comment>
<evidence type="ECO:0000256" key="3">
    <source>
        <dbReference type="ARBA" id="ARBA00004991"/>
    </source>
</evidence>
<keyword evidence="8 9" id="KW-0472">Membrane</keyword>
<evidence type="ECO:0000256" key="4">
    <source>
        <dbReference type="ARBA" id="ARBA00022676"/>
    </source>
</evidence>
<dbReference type="Pfam" id="PF13506">
    <property type="entry name" value="Glyco_transf_21"/>
    <property type="match status" value="1"/>
</dbReference>
<dbReference type="SUPFAM" id="SSF53448">
    <property type="entry name" value="Nucleotide-diphospho-sugar transferases"/>
    <property type="match status" value="1"/>
</dbReference>
<dbReference type="PANTHER" id="PTHR12726:SF0">
    <property type="entry name" value="CERAMIDE GLUCOSYLTRANSFERASE"/>
    <property type="match status" value="1"/>
</dbReference>
<dbReference type="InterPro" id="IPR017835">
    <property type="entry name" value="Hopen-assoc_HpnI"/>
</dbReference>
<evidence type="ECO:0000313" key="11">
    <source>
        <dbReference type="Proteomes" id="UP001176468"/>
    </source>
</evidence>
<evidence type="ECO:0000313" key="10">
    <source>
        <dbReference type="EMBL" id="MDO7843055.1"/>
    </source>
</evidence>
<keyword evidence="7 9" id="KW-1133">Transmembrane helix</keyword>
<evidence type="ECO:0000256" key="1">
    <source>
        <dbReference type="ARBA" id="ARBA00004141"/>
    </source>
</evidence>
<feature type="transmembrane region" description="Helical" evidence="9">
    <location>
        <begin position="294"/>
        <end position="318"/>
    </location>
</feature>
<comment type="caution">
    <text evidence="10">The sequence shown here is derived from an EMBL/GenBank/DDBJ whole genome shotgun (WGS) entry which is preliminary data.</text>
</comment>
<keyword evidence="11" id="KW-1185">Reference proteome</keyword>
<dbReference type="PANTHER" id="PTHR12726">
    <property type="entry name" value="CERAMIDE GLUCOSYLTRANSFERASE"/>
    <property type="match status" value="1"/>
</dbReference>
<evidence type="ECO:0000256" key="2">
    <source>
        <dbReference type="ARBA" id="ARBA00004760"/>
    </source>
</evidence>
<feature type="transmembrane region" description="Helical" evidence="9">
    <location>
        <begin position="6"/>
        <end position="34"/>
    </location>
</feature>
<sequence length="382" mass="41058">MSGIGAILSWAATVLACMAFGYTVASLIVFLLFFQRRSAIASAPGAVTILKPLHGAEPQLETNLVSFLTQDYAAPVQLLCGVQRANDPAIAVVESLRRRFPEADIELVVDGARHGSNGKVSNLINMAPRIRHDVTLLSDSDIFVEPDYVRRVLAALQAPGVGAVSCAYYGRGDAGIWSRLGAAGISYQFLLNLTFGVYTGLAKPCMGSTIALRRGEIEALEGFRTLADVLADDYAIGAAIRATGRDVVVPSMLVGHAFDERSLAGLWRHELRWAATVRGTGLARYMGTVICMPLPLALIACVFAPLPGFGLTLAALLVRIAVVLTVDRKVGEAAAPLWMLPLRDIMSFAVYVASFFVRSVDWRGAELKIDHHGQLVRPPEIS</sequence>
<dbReference type="InterPro" id="IPR025993">
    <property type="entry name" value="Ceramide_glucosylTrfase"/>
</dbReference>
<name>A0ABT8ZZP6_9SPHN</name>
<organism evidence="10 11">
    <name type="scientific">Sphingomonas immobilis</name>
    <dbReference type="NCBI Taxonomy" id="3063997"/>
    <lineage>
        <taxon>Bacteria</taxon>
        <taxon>Pseudomonadati</taxon>
        <taxon>Pseudomonadota</taxon>
        <taxon>Alphaproteobacteria</taxon>
        <taxon>Sphingomonadales</taxon>
        <taxon>Sphingomonadaceae</taxon>
        <taxon>Sphingomonas</taxon>
    </lineage>
</organism>
<comment type="subcellular location">
    <subcellularLocation>
        <location evidence="1">Membrane</location>
        <topology evidence="1">Multi-pass membrane protein</topology>
    </subcellularLocation>
</comment>
<dbReference type="Gene3D" id="3.90.550.10">
    <property type="entry name" value="Spore Coat Polysaccharide Biosynthesis Protein SpsA, Chain A"/>
    <property type="match status" value="1"/>
</dbReference>
<reference evidence="10" key="1">
    <citation type="submission" date="2023-07" db="EMBL/GenBank/DDBJ databases">
        <authorList>
            <person name="Kim M.K."/>
        </authorList>
    </citation>
    <scope>NUCLEOTIDE SEQUENCE</scope>
    <source>
        <strain evidence="10">CA1-15</strain>
    </source>
</reference>
<dbReference type="Proteomes" id="UP001176468">
    <property type="component" value="Unassembled WGS sequence"/>
</dbReference>
<keyword evidence="6 9" id="KW-0812">Transmembrane</keyword>
<evidence type="ECO:0000256" key="9">
    <source>
        <dbReference type="SAM" id="Phobius"/>
    </source>
</evidence>
<evidence type="ECO:0000256" key="5">
    <source>
        <dbReference type="ARBA" id="ARBA00022679"/>
    </source>
</evidence>
<dbReference type="InterPro" id="IPR029044">
    <property type="entry name" value="Nucleotide-diphossugar_trans"/>
</dbReference>
<dbReference type="RefSeq" id="WP_304561508.1">
    <property type="nucleotide sequence ID" value="NZ_JAUQSZ010000007.1"/>
</dbReference>
<gene>
    <name evidence="10" type="primary">hpnI</name>
    <name evidence="10" type="ORF">Q5H94_12035</name>
</gene>
<dbReference type="CDD" id="cd02520">
    <property type="entry name" value="Glucosylceramide_synthase"/>
    <property type="match status" value="1"/>
</dbReference>
<keyword evidence="4" id="KW-0328">Glycosyltransferase</keyword>
<comment type="pathway">
    <text evidence="3">Sphingolipid metabolism.</text>
</comment>
<evidence type="ECO:0000256" key="6">
    <source>
        <dbReference type="ARBA" id="ARBA00022692"/>
    </source>
</evidence>
<keyword evidence="5" id="KW-0808">Transferase</keyword>
<dbReference type="NCBIfam" id="TIGR03472">
    <property type="entry name" value="HpnI"/>
    <property type="match status" value="1"/>
</dbReference>
<evidence type="ECO:0000256" key="7">
    <source>
        <dbReference type="ARBA" id="ARBA00022989"/>
    </source>
</evidence>
<proteinExistence type="predicted"/>
<dbReference type="EMBL" id="JAUQSZ010000007">
    <property type="protein sequence ID" value="MDO7843055.1"/>
    <property type="molecule type" value="Genomic_DNA"/>
</dbReference>
<evidence type="ECO:0000256" key="8">
    <source>
        <dbReference type="ARBA" id="ARBA00023136"/>
    </source>
</evidence>